<dbReference type="InterPro" id="IPR001732">
    <property type="entry name" value="UDP-Glc/GDP-Man_DH_N"/>
</dbReference>
<dbReference type="PIRSF" id="PIRSF000124">
    <property type="entry name" value="UDPglc_GDPman_dh"/>
    <property type="match status" value="1"/>
</dbReference>
<evidence type="ECO:0000256" key="5">
    <source>
        <dbReference type="ARBA" id="ARBA00023027"/>
    </source>
</evidence>
<dbReference type="Pfam" id="PF00984">
    <property type="entry name" value="UDPG_MGDP_dh"/>
    <property type="match status" value="1"/>
</dbReference>
<comment type="pathway">
    <text evidence="1">Nucleotide-sugar biosynthesis; UDP-alpha-D-glucuronate biosynthesis; UDP-alpha-D-glucuronate from UDP-alpha-D-glucose: step 1/1.</text>
</comment>
<evidence type="ECO:0000256" key="1">
    <source>
        <dbReference type="ARBA" id="ARBA00004701"/>
    </source>
</evidence>
<dbReference type="PANTHER" id="PTHR43750">
    <property type="entry name" value="UDP-GLUCOSE 6-DEHYDROGENASE TUAD"/>
    <property type="match status" value="1"/>
</dbReference>
<dbReference type="GO" id="GO:0016491">
    <property type="term" value="F:oxidoreductase activity"/>
    <property type="evidence" value="ECO:0007669"/>
    <property type="project" value="UniProtKB-KW"/>
</dbReference>
<evidence type="ECO:0000256" key="6">
    <source>
        <dbReference type="ARBA" id="ARBA00047473"/>
    </source>
</evidence>
<evidence type="ECO:0000313" key="10">
    <source>
        <dbReference type="Proteomes" id="UP001241748"/>
    </source>
</evidence>
<keyword evidence="5 7" id="KW-0520">NAD</keyword>
<keyword evidence="10" id="KW-1185">Reference proteome</keyword>
<dbReference type="InterPro" id="IPR014027">
    <property type="entry name" value="UDP-Glc/GDP-Man_DH_C"/>
</dbReference>
<dbReference type="InterPro" id="IPR028357">
    <property type="entry name" value="UDPglc_DH_bac"/>
</dbReference>
<sequence length="437" mass="48681">MRNLAVIGTGYVGLVTGVCLSEVGHHVVCIDVDEEKVKKMKSGIPPIFEPGLEELMIKNIKNGQLHFTTDYTEGLKNAEVIYITVGTPQNIDGSADLKYIKQVAKDIGLHVTHDVIVATKSTVPVGTNELVHKIIQENLKENVQIDIVSNPEFLREGFAIYDTFNNDRTVIGTSQDHAAKIMTEINQPFNVPIFITDIRSAEMIKYASNAFLATKISFINEIALICEKIGANVDDVAYGMGQDSRIGPKFLDAGIGYGGSCFPKDSIALVKMAENVNHSFKILNSVIEINKKQQMILVEKAKERFGSLKGKKCAMLGLSFKPNTDDVRESACIYISKRLIDEGAEVSAYDPIAIENAKKILDSKVKYGANMEETLQDTDFVFILTDWKEFIDFPLDKFSDLMKFPIIFDGRNCYNLEDVKQYPIEYHSIGRASIINK</sequence>
<dbReference type="Pfam" id="PF03720">
    <property type="entry name" value="UDPG_MGDP_dh_C"/>
    <property type="match status" value="1"/>
</dbReference>
<evidence type="ECO:0000313" key="9">
    <source>
        <dbReference type="EMBL" id="MFB3166854.1"/>
    </source>
</evidence>
<keyword evidence="4 7" id="KW-0560">Oxidoreductase</keyword>
<dbReference type="Pfam" id="PF03721">
    <property type="entry name" value="UDPG_MGDP_dh_N"/>
    <property type="match status" value="1"/>
</dbReference>
<protein>
    <recommendedName>
        <fullName evidence="3 7">UDP-glucose 6-dehydrogenase</fullName>
        <ecNumber evidence="3 7">1.1.1.22</ecNumber>
    </recommendedName>
</protein>
<dbReference type="SUPFAM" id="SSF48179">
    <property type="entry name" value="6-phosphogluconate dehydrogenase C-terminal domain-like"/>
    <property type="match status" value="1"/>
</dbReference>
<organism evidence="9 10">
    <name type="scientific">Neobacillus driksii</name>
    <dbReference type="NCBI Taxonomy" id="3035913"/>
    <lineage>
        <taxon>Bacteria</taxon>
        <taxon>Bacillati</taxon>
        <taxon>Bacillota</taxon>
        <taxon>Bacilli</taxon>
        <taxon>Bacillales</taxon>
        <taxon>Bacillaceae</taxon>
        <taxon>Neobacillus</taxon>
    </lineage>
</organism>
<feature type="domain" description="UDP-glucose/GDP-mannose dehydrogenase C-terminal" evidence="8">
    <location>
        <begin position="314"/>
        <end position="416"/>
    </location>
</feature>
<dbReference type="EMBL" id="JAROBZ020000001">
    <property type="protein sequence ID" value="MFB3166854.1"/>
    <property type="molecule type" value="Genomic_DNA"/>
</dbReference>
<dbReference type="RefSeq" id="WP_306075431.1">
    <property type="nucleotide sequence ID" value="NZ_JAROBZ020000001.1"/>
</dbReference>
<evidence type="ECO:0000256" key="3">
    <source>
        <dbReference type="ARBA" id="ARBA00012954"/>
    </source>
</evidence>
<comment type="similarity">
    <text evidence="2 7">Belongs to the UDP-glucose/GDP-mannose dehydrogenase family.</text>
</comment>
<dbReference type="EC" id="1.1.1.22" evidence="3 7"/>
<evidence type="ECO:0000256" key="4">
    <source>
        <dbReference type="ARBA" id="ARBA00023002"/>
    </source>
</evidence>
<dbReference type="PANTHER" id="PTHR43750:SF4">
    <property type="entry name" value="UDP-GLUCOSE 6-DEHYDROGENASE YWQF"/>
    <property type="match status" value="1"/>
</dbReference>
<evidence type="ECO:0000256" key="7">
    <source>
        <dbReference type="PIRNR" id="PIRNR000124"/>
    </source>
</evidence>
<dbReference type="SUPFAM" id="SSF51735">
    <property type="entry name" value="NAD(P)-binding Rossmann-fold domains"/>
    <property type="match status" value="1"/>
</dbReference>
<comment type="caution">
    <text evidence="9">The sequence shown here is derived from an EMBL/GenBank/DDBJ whole genome shotgun (WGS) entry which is preliminary data.</text>
</comment>
<evidence type="ECO:0000256" key="2">
    <source>
        <dbReference type="ARBA" id="ARBA00006601"/>
    </source>
</evidence>
<accession>A0ABV4YRF6</accession>
<gene>
    <name evidence="9" type="ORF">P5G62_007010</name>
</gene>
<dbReference type="InterPro" id="IPR014026">
    <property type="entry name" value="UDP-Glc/GDP-Man_DH_dimer"/>
</dbReference>
<name>A0ABV4YRF6_9BACI</name>
<dbReference type="NCBIfam" id="TIGR03026">
    <property type="entry name" value="NDP-sugDHase"/>
    <property type="match status" value="1"/>
</dbReference>
<dbReference type="Proteomes" id="UP001241748">
    <property type="component" value="Unassembled WGS sequence"/>
</dbReference>
<comment type="catalytic activity">
    <reaction evidence="6 7">
        <text>UDP-alpha-D-glucose + 2 NAD(+) + H2O = UDP-alpha-D-glucuronate + 2 NADH + 3 H(+)</text>
        <dbReference type="Rhea" id="RHEA:23596"/>
        <dbReference type="ChEBI" id="CHEBI:15377"/>
        <dbReference type="ChEBI" id="CHEBI:15378"/>
        <dbReference type="ChEBI" id="CHEBI:57540"/>
        <dbReference type="ChEBI" id="CHEBI:57945"/>
        <dbReference type="ChEBI" id="CHEBI:58052"/>
        <dbReference type="ChEBI" id="CHEBI:58885"/>
        <dbReference type="EC" id="1.1.1.22"/>
    </reaction>
</comment>
<dbReference type="InterPro" id="IPR036220">
    <property type="entry name" value="UDP-Glc/GDP-Man_DH_C_sf"/>
</dbReference>
<evidence type="ECO:0000259" key="8">
    <source>
        <dbReference type="SMART" id="SM00984"/>
    </source>
</evidence>
<proteinExistence type="inferred from homology"/>
<dbReference type="SUPFAM" id="SSF52413">
    <property type="entry name" value="UDP-glucose/GDP-mannose dehydrogenase C-terminal domain"/>
    <property type="match status" value="1"/>
</dbReference>
<dbReference type="SMART" id="SM00984">
    <property type="entry name" value="UDPG_MGDP_dh_C"/>
    <property type="match status" value="1"/>
</dbReference>
<dbReference type="InterPro" id="IPR008927">
    <property type="entry name" value="6-PGluconate_DH-like_C_sf"/>
</dbReference>
<dbReference type="PIRSF" id="PIRSF500134">
    <property type="entry name" value="UDPglc_DH_bac"/>
    <property type="match status" value="1"/>
</dbReference>
<dbReference type="InterPro" id="IPR017476">
    <property type="entry name" value="UDP-Glc/GDP-Man"/>
</dbReference>
<dbReference type="Gene3D" id="1.20.5.100">
    <property type="entry name" value="Cytochrome c1, transmembrane anchor, C-terminal"/>
    <property type="match status" value="1"/>
</dbReference>
<dbReference type="Gene3D" id="3.40.50.720">
    <property type="entry name" value="NAD(P)-binding Rossmann-like Domain"/>
    <property type="match status" value="2"/>
</dbReference>
<reference evidence="9 10" key="1">
    <citation type="submission" date="2024-05" db="EMBL/GenBank/DDBJ databases">
        <authorList>
            <person name="Venkateswaran K."/>
        </authorList>
    </citation>
    <scope>NUCLEOTIDE SEQUENCE [LARGE SCALE GENOMIC DNA]</scope>
    <source>
        <strain evidence="9 10">179-C4-2-HS</strain>
    </source>
</reference>
<dbReference type="InterPro" id="IPR036291">
    <property type="entry name" value="NAD(P)-bd_dom_sf"/>
</dbReference>